<organism evidence="6 7">
    <name type="scientific">Furculomyces boomerangus</name>
    <dbReference type="NCBI Taxonomy" id="61424"/>
    <lineage>
        <taxon>Eukaryota</taxon>
        <taxon>Fungi</taxon>
        <taxon>Fungi incertae sedis</taxon>
        <taxon>Zoopagomycota</taxon>
        <taxon>Kickxellomycotina</taxon>
        <taxon>Harpellomycetes</taxon>
        <taxon>Harpellales</taxon>
        <taxon>Harpellaceae</taxon>
        <taxon>Furculomyces</taxon>
    </lineage>
</organism>
<feature type="domain" description="TOG" evidence="5">
    <location>
        <begin position="1641"/>
        <end position="1877"/>
    </location>
</feature>
<dbReference type="InterPro" id="IPR022716">
    <property type="entry name" value="Gcn1_N"/>
</dbReference>
<dbReference type="Pfam" id="PF12074">
    <property type="entry name" value="Gcn1_N"/>
    <property type="match status" value="1"/>
</dbReference>
<sequence length="2840" mass="314166">MPNQIQDQEQAFSWPDYLKNSVIPTVNSNKIKARSDFFSVDFVSIIKNQPLPEKAVPLVLKTLFPTLLKYVDRNSRLAVISLLRELGSIHPVSFAQAIFLIISPEVDKLQPTTITSIELVRGIPGYRFSLLVWVNLALEYQFRSLKSQKEFKFDKTTAQLVDLQARLLWGLCSATSTNMAIHKQNGMFKSAQSNTRRLVRTYSESIYEYLSFLTQGSISKTPYVSVLLGNIISTAARLKNFDTSEKKTKIFEVIETTLLSSKSLIPYPSVASLGEFISDFVDEDIFSSRFQPVVKKMMLRQPENIIHCLIFASEFISFDFSTLFSEYYADSLLSIITKTSNKNTQEKSQTLFKLLAQKSTNFEKNLTVVKHIFNTLSTNKSGSLDTKTIISSLLDVFIKETDNDLILFSKISENILEHISKENQEIVIASLLESLSKYLQPLVSDNIDPSHNIHLPTIKKVLQAAKNGISNPGKKVSVRKAWINSVIGLVAWNLYINSSEISYFNYFSELADELFSVVEKIQKNPLGSGFDSSEGYASLAILLTGFNELAENKKQFLLKVISSSSDQSFLFSEKVYHKLSNDTDSIWLLNAILASYNLFSTSEKEHATINSQFPKPIIWTFINQKTEVVRNTLYKTVKRMSNIDTTGISEAFIPELIDFMNQNYSNISLLQQPEDNHLYTSPQSWFSLLSNLVPDIKNITKADQILNLLTSLALPAHSPLILEDNSERFTWLSILQASGQDPLEICDKASITLLDKAQSSLTEFGVHHPQGIAAYNMSITLSFVLGEKFCTQALKTVKGMILNSDVVSITNQDIIIWDTPPNQLAFDPLSSKQIKSPKGSAKDKWDEDLRAEINRKRIESRKLSKEEVQQIEEQKTFENNVRNRLQKTYNSLAGSLKILAGIVSGNVEAARENAPGILELVLKDLLSSKNAEWLLNNFVGNTLIEICKLATGISPSLRTQLAIGLLRTGGFNSCCDQQWLTEPLESLVSSDIDDLNISANHDEYTVLSQATEQVAIASEIICANAKKASSSSFPRVQFIKAAILLMSKYNQFLAKGKDAILTASTCIEDLELDLSAERHAVVDGLLQKDSVIRATCLEALASYSFGNPNSGICSDIYLTSDVATLWIFTCDSISENSELALELWNGFDLSMNLEIIKLYVSKSGGFLNHPLLPVRQSVSKAISTAILEISKSNFKLSSGNAESDKISDKNDSNNHDGTKTETITKAVDIACFELQSRYIDWNISLDPEYDQYGIVIPETANKVDPFESRVSVAWAIKHLAPLMDSKAQAEPMVKFLLDKEALGDRNSEVREAMLEAGVEIVSSHKFSNPEVLIDYLELWLSKPEKNTNLHDSMRESIIVLLGTLASNLPNNDSRIASAVKNLVVSLHTPSESVQYAVASTLVLLAKKLDEEEVEKLVKHLLGELFTGKKYAIRRGAAYGLAGIVKGCGLFILRKYNIIDKLKESATDRKSMTSRQGSLFALETMSSMLGRLFEPYMIQVLPLMLKLFGDPSSDVREATSYTSKAIMGQLSGYGVKLVLPSLLAGLESDIWRTKKGSTEMLGSMAFCAPKQLSLALPAIVPHLVELSSDSHSEVSEAARRALLNFGSVIHNPEIMELVPSLLSALSDPTNKTNIALQKLLDTAFVHYIDAPSLALIAPVLERGMKERKTTVKRHAAQVFGSMALLSEPSDLILYLPKMIPLLKAILSDPVPETRGTAAKALGQLISRLGEDKFESLIDELLNTLQTSSVGIDRAGAAQALSEVLYGIGIERLDILIPDVINGFQNSQPSVRDGYMLLLLYLPSTFGDEFIPYLDKLVSPVLRGLADETENVRTTSMRVGQTFVAFYSSKASDKLINGLLIGLRDYSWRIRKASVELLGDLIMRIVGRSGKLNDSDQKADLNKFDNEMDDVLGRNKDGDYFGNESEEEETITVENIKKSLGEALGETKRDHVIAALYIARNDVVASVRQSSIPVWKSLTSNTPRTVKECLEPLVELVLEGLSSTHEERRSSSAQTLGDMVRKLGQAVIQRVIPILESGLKNTNLEKSSRQGIFIGLSEILSSTSSVHVEEYGNAIVPLVRVGLCDSDSMVRVSAAAAFDSLLAVLGPKVMEDVVPFLLSSLTQYHENEQDSRDFDISSEDALRALQELMSIRSNLLLPTLIPSLTTEPISAFHATALESLVTIAGPSSPPLQRRISSILSSLFNSLYTHFQSGDLNALSCCRKAVSTISAIASKDDNTLNTLMGLLFDAVSGSEALSNAKARETEHRKRKRIEGCYAVASVYQAVSPGSASQLGNGIGKYINEWIFILVGLLSTDDKEIITAAQSALAPVCKSIPKVEMIKYIGVVSKSVRSVAKNLDKDAVTVPGFNIPNGILPLLPIYTHSLLEGSVVIKEASILGISDLVKYTKEEYLKSQITSITGPLIRIVGDRIPPEVRSAVISSLGLLLFKTPQYLRPFLPQLQRTFVKFLSDNDTDTRKESQKALSILIPLQPRLDPLIAELTSNIKVMVSSISSSSHSSSTPIFESCASMIKSLKQAMLSCTEKNISDSSFKSIETCLLGNEMLSIHDRRIQAALADALPTFLRIASQISGVLGQGTISRMAVAKSDDEPEVIEGKMRTTISLLQSNSDVLLGPNSVVNSKILCESVICALNSNELQAVLLGILASIQVLQHHNFYSDKTSENPYELSDMIVEKLYQFIDPESKNASFIDSEIKQSVFVAFKRVSNSTNKECQESIMKSKFKYKIVYAAFSYVRSRQIPLKLSAERCILYTLHLAKTPNFSKGSSNVNTHFFEEYIQFAGGLDSEQGKIANDYYKRVLIKLANNTFEEGYQSDDDNISEENRN</sequence>
<dbReference type="InterPro" id="IPR011989">
    <property type="entry name" value="ARM-like"/>
</dbReference>
<dbReference type="InterPro" id="IPR021133">
    <property type="entry name" value="HEAT_type_2"/>
</dbReference>
<dbReference type="SMART" id="SM01349">
    <property type="entry name" value="TOG"/>
    <property type="match status" value="2"/>
</dbReference>
<proteinExistence type="inferred from homology"/>
<evidence type="ECO:0000256" key="4">
    <source>
        <dbReference type="SAM" id="MobiDB-lite"/>
    </source>
</evidence>
<dbReference type="EMBL" id="MBFT01000331">
    <property type="protein sequence ID" value="PVU93197.1"/>
    <property type="molecule type" value="Genomic_DNA"/>
</dbReference>
<dbReference type="Proteomes" id="UP000245699">
    <property type="component" value="Unassembled WGS sequence"/>
</dbReference>
<accession>A0A2T9YLI0</accession>
<reference evidence="6 7" key="1">
    <citation type="journal article" date="2018" name="MBio">
        <title>Comparative Genomics Reveals the Core Gene Toolbox for the Fungus-Insect Symbiosis.</title>
        <authorList>
            <person name="Wang Y."/>
            <person name="Stata M."/>
            <person name="Wang W."/>
            <person name="Stajich J.E."/>
            <person name="White M.M."/>
            <person name="Moncalvo J.M."/>
        </authorList>
    </citation>
    <scope>NUCLEOTIDE SEQUENCE [LARGE SCALE GENOMIC DNA]</scope>
    <source>
        <strain evidence="6 7">AUS-77-4</strain>
    </source>
</reference>
<dbReference type="Pfam" id="PF24987">
    <property type="entry name" value="HEAT_EF3_N"/>
    <property type="match status" value="1"/>
</dbReference>
<feature type="repeat" description="HEAT" evidence="3">
    <location>
        <begin position="1697"/>
        <end position="1735"/>
    </location>
</feature>
<feature type="compositionally biased region" description="Basic and acidic residues" evidence="4">
    <location>
        <begin position="1202"/>
        <end position="1219"/>
    </location>
</feature>
<feature type="domain" description="TOG" evidence="5">
    <location>
        <begin position="1407"/>
        <end position="1637"/>
    </location>
</feature>
<evidence type="ECO:0000259" key="5">
    <source>
        <dbReference type="SMART" id="SM01349"/>
    </source>
</evidence>
<feature type="region of interest" description="Disordered" evidence="4">
    <location>
        <begin position="1197"/>
        <end position="1219"/>
    </location>
</feature>
<dbReference type="Pfam" id="PF24993">
    <property type="entry name" value="GNC1_N"/>
    <property type="match status" value="1"/>
</dbReference>
<dbReference type="InterPro" id="IPR034085">
    <property type="entry name" value="TOG"/>
</dbReference>
<name>A0A2T9YLI0_9FUNG</name>
<dbReference type="PANTHER" id="PTHR23346:SF7">
    <property type="entry name" value="STALLED RIBOSOME SENSOR GCN1"/>
    <property type="match status" value="1"/>
</dbReference>
<dbReference type="InterPro" id="IPR056810">
    <property type="entry name" value="GNC1-like_N"/>
</dbReference>
<evidence type="ECO:0000256" key="2">
    <source>
        <dbReference type="ARBA" id="ARBA00022737"/>
    </source>
</evidence>
<dbReference type="Gene3D" id="1.25.10.10">
    <property type="entry name" value="Leucine-rich Repeat Variant"/>
    <property type="match status" value="5"/>
</dbReference>
<dbReference type="PANTHER" id="PTHR23346">
    <property type="entry name" value="TRANSLATIONAL ACTIVATOR GCN1-RELATED"/>
    <property type="match status" value="1"/>
</dbReference>
<feature type="repeat" description="HEAT" evidence="3">
    <location>
        <begin position="2073"/>
        <end position="2110"/>
    </location>
</feature>
<dbReference type="SUPFAM" id="SSF48371">
    <property type="entry name" value="ARM repeat"/>
    <property type="match status" value="5"/>
</dbReference>
<dbReference type="GO" id="GO:0019887">
    <property type="term" value="F:protein kinase regulator activity"/>
    <property type="evidence" value="ECO:0007669"/>
    <property type="project" value="TreeGrafter"/>
</dbReference>
<evidence type="ECO:0000256" key="1">
    <source>
        <dbReference type="ARBA" id="ARBA00007366"/>
    </source>
</evidence>
<evidence type="ECO:0000313" key="7">
    <source>
        <dbReference type="Proteomes" id="UP000245699"/>
    </source>
</evidence>
<keyword evidence="7" id="KW-1185">Reference proteome</keyword>
<dbReference type="Pfam" id="PF24984">
    <property type="entry name" value="HEAT_EF3_GNC1"/>
    <property type="match status" value="1"/>
</dbReference>
<gene>
    <name evidence="6" type="ORF">BB559_003398</name>
</gene>
<dbReference type="InterPro" id="IPR016024">
    <property type="entry name" value="ARM-type_fold"/>
</dbReference>
<dbReference type="GO" id="GO:0034198">
    <property type="term" value="P:cellular response to amino acid starvation"/>
    <property type="evidence" value="ECO:0007669"/>
    <property type="project" value="TreeGrafter"/>
</dbReference>
<keyword evidence="2" id="KW-0677">Repeat</keyword>
<comment type="caution">
    <text evidence="6">The sequence shown here is derived from an EMBL/GenBank/DDBJ whole genome shotgun (WGS) entry which is preliminary data.</text>
</comment>
<dbReference type="InterPro" id="IPR057546">
    <property type="entry name" value="HEAT_GCN1"/>
</dbReference>
<dbReference type="GO" id="GO:0006417">
    <property type="term" value="P:regulation of translation"/>
    <property type="evidence" value="ECO:0007669"/>
    <property type="project" value="TreeGrafter"/>
</dbReference>
<dbReference type="STRING" id="61424.A0A2T9YLI0"/>
<evidence type="ECO:0000313" key="6">
    <source>
        <dbReference type="EMBL" id="PVU93197.1"/>
    </source>
</evidence>
<evidence type="ECO:0000256" key="3">
    <source>
        <dbReference type="PROSITE-ProRule" id="PRU00103"/>
    </source>
</evidence>
<dbReference type="PROSITE" id="PS50077">
    <property type="entry name" value="HEAT_REPEAT"/>
    <property type="match status" value="3"/>
</dbReference>
<dbReference type="Pfam" id="PF23271">
    <property type="entry name" value="HEAT_GCN1"/>
    <property type="match status" value="1"/>
</dbReference>
<dbReference type="GO" id="GO:0005829">
    <property type="term" value="C:cytosol"/>
    <property type="evidence" value="ECO:0007669"/>
    <property type="project" value="TreeGrafter"/>
</dbReference>
<dbReference type="OrthoDB" id="5148094at2759"/>
<protein>
    <recommendedName>
        <fullName evidence="5">TOG domain-containing protein</fullName>
    </recommendedName>
</protein>
<comment type="similarity">
    <text evidence="1">Belongs to the GCN1 family.</text>
</comment>
<feature type="repeat" description="HEAT" evidence="3">
    <location>
        <begin position="1578"/>
        <end position="1616"/>
    </location>
</feature>